<evidence type="ECO:0000313" key="3">
    <source>
        <dbReference type="Proteomes" id="UP000534294"/>
    </source>
</evidence>
<evidence type="ECO:0000313" key="2">
    <source>
        <dbReference type="EMBL" id="MBB5039931.1"/>
    </source>
</evidence>
<dbReference type="GO" id="GO:0005506">
    <property type="term" value="F:iron ion binding"/>
    <property type="evidence" value="ECO:0007669"/>
    <property type="project" value="UniProtKB-ARBA"/>
</dbReference>
<reference evidence="2 3" key="1">
    <citation type="submission" date="2020-08" db="EMBL/GenBank/DDBJ databases">
        <title>Genomic Encyclopedia of Type Strains, Phase IV (KMG-IV): sequencing the most valuable type-strain genomes for metagenomic binning, comparative biology and taxonomic classification.</title>
        <authorList>
            <person name="Goeker M."/>
        </authorList>
    </citation>
    <scope>NUCLEOTIDE SEQUENCE [LARGE SCALE GENOMIC DNA]</scope>
    <source>
        <strain evidence="2 3">DSM 12251</strain>
    </source>
</reference>
<accession>A0A7W7YPF1</accession>
<comment type="cofactor">
    <cofactor evidence="1">
        <name>Fe(2+)</name>
        <dbReference type="ChEBI" id="CHEBI:29033"/>
    </cofactor>
</comment>
<keyword evidence="3" id="KW-1185">Reference proteome</keyword>
<name>A0A7W7YPF1_9BACT</name>
<comment type="caution">
    <text evidence="2">The sequence shown here is derived from an EMBL/GenBank/DDBJ whole genome shotgun (WGS) entry which is preliminary data.</text>
</comment>
<dbReference type="Proteomes" id="UP000534294">
    <property type="component" value="Unassembled WGS sequence"/>
</dbReference>
<dbReference type="SUPFAM" id="SSF51197">
    <property type="entry name" value="Clavaminate synthase-like"/>
    <property type="match status" value="1"/>
</dbReference>
<gene>
    <name evidence="2" type="ORF">HNQ64_004209</name>
</gene>
<dbReference type="PANTHER" id="PTHR20883:SF48">
    <property type="entry name" value="ECTOINE DIOXYGENASE"/>
    <property type="match status" value="1"/>
</dbReference>
<organism evidence="2 3">
    <name type="scientific">Prosthecobacter dejongeii</name>
    <dbReference type="NCBI Taxonomy" id="48465"/>
    <lineage>
        <taxon>Bacteria</taxon>
        <taxon>Pseudomonadati</taxon>
        <taxon>Verrucomicrobiota</taxon>
        <taxon>Verrucomicrobiia</taxon>
        <taxon>Verrucomicrobiales</taxon>
        <taxon>Verrucomicrobiaceae</taxon>
        <taxon>Prosthecobacter</taxon>
    </lineage>
</organism>
<evidence type="ECO:0000256" key="1">
    <source>
        <dbReference type="ARBA" id="ARBA00001954"/>
    </source>
</evidence>
<proteinExistence type="predicted"/>
<dbReference type="GO" id="GO:0016706">
    <property type="term" value="F:2-oxoglutarate-dependent dioxygenase activity"/>
    <property type="evidence" value="ECO:0007669"/>
    <property type="project" value="UniProtKB-ARBA"/>
</dbReference>
<dbReference type="AlphaFoldDB" id="A0A7W7YPF1"/>
<dbReference type="PANTHER" id="PTHR20883">
    <property type="entry name" value="PHYTANOYL-COA DIOXYGENASE DOMAIN CONTAINING 1"/>
    <property type="match status" value="1"/>
</dbReference>
<evidence type="ECO:0008006" key="4">
    <source>
        <dbReference type="Google" id="ProtNLM"/>
    </source>
</evidence>
<dbReference type="EMBL" id="JACHIF010000010">
    <property type="protein sequence ID" value="MBB5039931.1"/>
    <property type="molecule type" value="Genomic_DNA"/>
</dbReference>
<dbReference type="Gene3D" id="2.60.120.620">
    <property type="entry name" value="q2cbj1_9rhob like domain"/>
    <property type="match status" value="1"/>
</dbReference>
<dbReference type="InterPro" id="IPR008775">
    <property type="entry name" value="Phytyl_CoA_dOase-like"/>
</dbReference>
<sequence length="228" mass="25271">MTCAALADYNLESHGFCICPAVLSVAHCTAVIEELGPIVSAGRRGLLALPEIARLAHSPKLMELTRPWLPDPPRPVRAIFFDKSPDTNWLVAWHQDLTLSVRERRETPGFGPWSIKEGVPHVQPPVECLQRMITVRLHLDDADETNGALRVLPGSQAVGRLSAEQIRQWREDVPEVTCSASAGDALLMRPLLLHASGRSQSPRHRRVLHLEYAAFDLPAGLEWQEGLP</sequence>
<dbReference type="Pfam" id="PF05721">
    <property type="entry name" value="PhyH"/>
    <property type="match status" value="1"/>
</dbReference>
<protein>
    <recommendedName>
        <fullName evidence="4">Phytanoyl-CoA dioxygenase (PhyH)</fullName>
    </recommendedName>
</protein>
<dbReference type="RefSeq" id="WP_184212157.1">
    <property type="nucleotide sequence ID" value="NZ_JACHIF010000010.1"/>
</dbReference>